<sequence>MQAVIFGLLIPIIPLLLWRSYHKEKKLTTGEAVLRYGAYTLLVTLLSSGAMVFLCDEGTSFWEKIDRSPSFVLKFAAVELLAALVTAGGEWLLSCRKVAVKVDWEEYRSVWLVRFVRKYVFPAGIYLLALFVVLLNVSLMFDNVLWGDEAFSANTAQKSMAGIMQVLYYWDSHPPLYYCWLKLFGELFGYTVPVYHLASLVPFGAGLVMAVTFFRKRFGNIPAAFFVMISGLASSCLEYNLEVRMYALAFLAMAACFYCSFRVLCGGKAAWVGMVLWALIGAYAHYYALVSAGILLFVTAVAYFVRYRGKAWIKGLVSIVVFAVGYLPWLQRLLSTTESVSNNWWMSQLLPLKQSLVMLTGGASMSRILLPLFVVFLLILLLAESSFFEIKRQDGRTGILIHTPSVRAWSDTTYAAAVGALTVIGTLLFAYVLCLLMGPVLAERYLYPLSAVVFVTLVIECNGILGLLGRLGGKWKKEWPVKAGKAVLVVVLALLFGMGIQNYQSYSAEVNRQEQETAETLSLMGEVPEEVKLVSNGVQHLGWTVLAFYFPENEVINGNYLSTDADRFWYFTPDYMSQSDIDQMTAKGYSIAGYGEMQLAKYPFVLYYFEKVPMEP</sequence>
<evidence type="ECO:0000256" key="2">
    <source>
        <dbReference type="ARBA" id="ARBA00022475"/>
    </source>
</evidence>
<keyword evidence="7 8" id="KW-0472">Membrane</keyword>
<evidence type="ECO:0000256" key="3">
    <source>
        <dbReference type="ARBA" id="ARBA00022676"/>
    </source>
</evidence>
<feature type="transmembrane region" description="Helical" evidence="8">
    <location>
        <begin position="194"/>
        <end position="214"/>
    </location>
</feature>
<feature type="transmembrane region" description="Helical" evidence="8">
    <location>
        <begin position="6"/>
        <end position="21"/>
    </location>
</feature>
<reference evidence="9" key="1">
    <citation type="journal article" date="2021" name="PeerJ">
        <title>Extensive microbial diversity within the chicken gut microbiome revealed by metagenomics and culture.</title>
        <authorList>
            <person name="Gilroy R."/>
            <person name="Ravi A."/>
            <person name="Getino M."/>
            <person name="Pursley I."/>
            <person name="Horton D.L."/>
            <person name="Alikhan N.F."/>
            <person name="Baker D."/>
            <person name="Gharbi K."/>
            <person name="Hall N."/>
            <person name="Watson M."/>
            <person name="Adriaenssens E.M."/>
            <person name="Foster-Nyarko E."/>
            <person name="Jarju S."/>
            <person name="Secka A."/>
            <person name="Antonio M."/>
            <person name="Oren A."/>
            <person name="Chaudhuri R.R."/>
            <person name="La Ragione R."/>
            <person name="Hildebrand F."/>
            <person name="Pallen M.J."/>
        </authorList>
    </citation>
    <scope>NUCLEOTIDE SEQUENCE</scope>
    <source>
        <strain evidence="9">CHK195-6426</strain>
    </source>
</reference>
<feature type="transmembrane region" description="Helical" evidence="8">
    <location>
        <begin position="414"/>
        <end position="438"/>
    </location>
</feature>
<evidence type="ECO:0000256" key="8">
    <source>
        <dbReference type="SAM" id="Phobius"/>
    </source>
</evidence>
<dbReference type="PANTHER" id="PTHR33908:SF11">
    <property type="entry name" value="MEMBRANE PROTEIN"/>
    <property type="match status" value="1"/>
</dbReference>
<evidence type="ECO:0000313" key="10">
    <source>
        <dbReference type="Proteomes" id="UP000824265"/>
    </source>
</evidence>
<protein>
    <recommendedName>
        <fullName evidence="11">Glycosyltransferase RgtA/B/C/D-like domain-containing protein</fullName>
    </recommendedName>
</protein>
<keyword evidence="6 8" id="KW-1133">Transmembrane helix</keyword>
<feature type="transmembrane region" description="Helical" evidence="8">
    <location>
        <begin position="286"/>
        <end position="305"/>
    </location>
</feature>
<dbReference type="PANTHER" id="PTHR33908">
    <property type="entry name" value="MANNOSYLTRANSFERASE YKCB-RELATED"/>
    <property type="match status" value="1"/>
</dbReference>
<evidence type="ECO:0008006" key="11">
    <source>
        <dbReference type="Google" id="ProtNLM"/>
    </source>
</evidence>
<dbReference type="InterPro" id="IPR050297">
    <property type="entry name" value="LipidA_mod_glycosyltrf_83"/>
</dbReference>
<feature type="transmembrane region" description="Helical" evidence="8">
    <location>
        <begin position="119"/>
        <end position="141"/>
    </location>
</feature>
<feature type="transmembrane region" description="Helical" evidence="8">
    <location>
        <begin position="445"/>
        <end position="466"/>
    </location>
</feature>
<keyword evidence="2" id="KW-1003">Cell membrane</keyword>
<evidence type="ECO:0000256" key="1">
    <source>
        <dbReference type="ARBA" id="ARBA00004651"/>
    </source>
</evidence>
<evidence type="ECO:0000256" key="7">
    <source>
        <dbReference type="ARBA" id="ARBA00023136"/>
    </source>
</evidence>
<dbReference type="GO" id="GO:0016763">
    <property type="term" value="F:pentosyltransferase activity"/>
    <property type="evidence" value="ECO:0007669"/>
    <property type="project" value="TreeGrafter"/>
</dbReference>
<comment type="caution">
    <text evidence="9">The sequence shown here is derived from an EMBL/GenBank/DDBJ whole genome shotgun (WGS) entry which is preliminary data.</text>
</comment>
<organism evidence="9 10">
    <name type="scientific">Candidatus Acetatifactor stercoripullorum</name>
    <dbReference type="NCBI Taxonomy" id="2838414"/>
    <lineage>
        <taxon>Bacteria</taxon>
        <taxon>Bacillati</taxon>
        <taxon>Bacillota</taxon>
        <taxon>Clostridia</taxon>
        <taxon>Lachnospirales</taxon>
        <taxon>Lachnospiraceae</taxon>
        <taxon>Acetatifactor</taxon>
    </lineage>
</organism>
<keyword evidence="5 8" id="KW-0812">Transmembrane</keyword>
<dbReference type="Proteomes" id="UP000824265">
    <property type="component" value="Unassembled WGS sequence"/>
</dbReference>
<feature type="transmembrane region" description="Helical" evidence="8">
    <location>
        <begin position="33"/>
        <end position="53"/>
    </location>
</feature>
<dbReference type="GO" id="GO:0009103">
    <property type="term" value="P:lipopolysaccharide biosynthetic process"/>
    <property type="evidence" value="ECO:0007669"/>
    <property type="project" value="UniProtKB-ARBA"/>
</dbReference>
<dbReference type="EMBL" id="DXGH01000030">
    <property type="protein sequence ID" value="HIW80998.1"/>
    <property type="molecule type" value="Genomic_DNA"/>
</dbReference>
<name>A0A9D1UBC2_9FIRM</name>
<feature type="transmembrane region" description="Helical" evidence="8">
    <location>
        <begin position="311"/>
        <end position="329"/>
    </location>
</feature>
<evidence type="ECO:0000256" key="5">
    <source>
        <dbReference type="ARBA" id="ARBA00022692"/>
    </source>
</evidence>
<keyword evidence="3" id="KW-0328">Glycosyltransferase</keyword>
<dbReference type="AlphaFoldDB" id="A0A9D1UBC2"/>
<feature type="transmembrane region" description="Helical" evidence="8">
    <location>
        <begin position="246"/>
        <end position="265"/>
    </location>
</feature>
<dbReference type="GO" id="GO:0005886">
    <property type="term" value="C:plasma membrane"/>
    <property type="evidence" value="ECO:0007669"/>
    <property type="project" value="UniProtKB-SubCell"/>
</dbReference>
<reference evidence="9" key="2">
    <citation type="submission" date="2021-04" db="EMBL/GenBank/DDBJ databases">
        <authorList>
            <person name="Gilroy R."/>
        </authorList>
    </citation>
    <scope>NUCLEOTIDE SEQUENCE</scope>
    <source>
        <strain evidence="9">CHK195-6426</strain>
    </source>
</reference>
<evidence type="ECO:0000256" key="6">
    <source>
        <dbReference type="ARBA" id="ARBA00022989"/>
    </source>
</evidence>
<proteinExistence type="predicted"/>
<feature type="transmembrane region" description="Helical" evidence="8">
    <location>
        <begin position="73"/>
        <end position="93"/>
    </location>
</feature>
<comment type="subcellular location">
    <subcellularLocation>
        <location evidence="1">Cell membrane</location>
        <topology evidence="1">Multi-pass membrane protein</topology>
    </subcellularLocation>
</comment>
<gene>
    <name evidence="9" type="ORF">H9742_05610</name>
</gene>
<evidence type="ECO:0000313" key="9">
    <source>
        <dbReference type="EMBL" id="HIW80998.1"/>
    </source>
</evidence>
<evidence type="ECO:0000256" key="4">
    <source>
        <dbReference type="ARBA" id="ARBA00022679"/>
    </source>
</evidence>
<keyword evidence="4" id="KW-0808">Transferase</keyword>
<feature type="transmembrane region" description="Helical" evidence="8">
    <location>
        <begin position="368"/>
        <end position="388"/>
    </location>
</feature>
<feature type="transmembrane region" description="Helical" evidence="8">
    <location>
        <begin position="486"/>
        <end position="503"/>
    </location>
</feature>
<accession>A0A9D1UBC2</accession>